<accession>A0A1P9X1W8</accession>
<dbReference type="EMBL" id="CP014263">
    <property type="protein sequence ID" value="AQG81617.1"/>
    <property type="molecule type" value="Genomic_DNA"/>
</dbReference>
<name>A0A1P9X1W8_9BACT</name>
<dbReference type="RefSeq" id="WP_077133084.1">
    <property type="nucleotide sequence ID" value="NZ_CP014263.1"/>
</dbReference>
<organism evidence="2 3">
    <name type="scientific">Spirosoma montaniterrae</name>
    <dbReference type="NCBI Taxonomy" id="1178516"/>
    <lineage>
        <taxon>Bacteria</taxon>
        <taxon>Pseudomonadati</taxon>
        <taxon>Bacteroidota</taxon>
        <taxon>Cytophagia</taxon>
        <taxon>Cytophagales</taxon>
        <taxon>Cytophagaceae</taxon>
        <taxon>Spirosoma</taxon>
    </lineage>
</organism>
<protein>
    <submittedName>
        <fullName evidence="2">Uncharacterized protein</fullName>
    </submittedName>
</protein>
<keyword evidence="3" id="KW-1185">Reference proteome</keyword>
<dbReference type="KEGG" id="smon:AWR27_21280"/>
<feature type="region of interest" description="Disordered" evidence="1">
    <location>
        <begin position="73"/>
        <end position="95"/>
    </location>
</feature>
<feature type="compositionally biased region" description="Polar residues" evidence="1">
    <location>
        <begin position="203"/>
        <end position="220"/>
    </location>
</feature>
<feature type="region of interest" description="Disordered" evidence="1">
    <location>
        <begin position="143"/>
        <end position="167"/>
    </location>
</feature>
<sequence length="363" mass="40263">MRIRRIDEQKRIQEQYQARIRYESEKREAARKQEEQERVAAEERRKQDQYRQAQLNLAAQQVEINREAEAARQREAAEQRRREQEAEERERKRQAEIQRKQMLEASIQQQLQNATVAHQQVLTVGEVNRQQVVGGIGALGQQLAEQSSQEREHRQQSGSGWQPTDARVLGNAGYTDLEEMSGRTGSAPHPSVTAPPARVGAGANTTQTRPWPTPGISATTPKDEFVATGPGRFYVWGISGAGYGLWLQQDGRRVLLYTLTHPIAAFIPAAGQSFYLTQGNAVYGGRAGQPLQVLAQVAAPIDGLAVGPDGSLFISTPEGVVRQRNGQTIVLSGPDRHGPLRLNNKQLEVFLSAEKRSVSVVIP</sequence>
<evidence type="ECO:0000256" key="1">
    <source>
        <dbReference type="SAM" id="MobiDB-lite"/>
    </source>
</evidence>
<reference evidence="2 3" key="1">
    <citation type="submission" date="2016-01" db="EMBL/GenBank/DDBJ databases">
        <authorList>
            <person name="Oliw E.H."/>
        </authorList>
    </citation>
    <scope>NUCLEOTIDE SEQUENCE [LARGE SCALE GENOMIC DNA]</scope>
    <source>
        <strain evidence="2 3">DY10</strain>
    </source>
</reference>
<evidence type="ECO:0000313" key="3">
    <source>
        <dbReference type="Proteomes" id="UP000187941"/>
    </source>
</evidence>
<dbReference type="AlphaFoldDB" id="A0A1P9X1W8"/>
<evidence type="ECO:0000313" key="2">
    <source>
        <dbReference type="EMBL" id="AQG81617.1"/>
    </source>
</evidence>
<proteinExistence type="predicted"/>
<dbReference type="STRING" id="1178516.AWR27_21280"/>
<gene>
    <name evidence="2" type="ORF">AWR27_21280</name>
</gene>
<feature type="region of interest" description="Disordered" evidence="1">
    <location>
        <begin position="24"/>
        <end position="48"/>
    </location>
</feature>
<dbReference type="Proteomes" id="UP000187941">
    <property type="component" value="Chromosome"/>
</dbReference>
<feature type="region of interest" description="Disordered" evidence="1">
    <location>
        <begin position="180"/>
        <end position="223"/>
    </location>
</feature>